<evidence type="ECO:0000313" key="1">
    <source>
        <dbReference type="EMBL" id="KAB4470247.1"/>
    </source>
</evidence>
<sequence length="187" mass="21726">MKVKRFSTVRDEELKCTDPESYIDENGILYPRLAKMPIQDLSLIANFRVEMMKRYYTGDIQEVDYHIVELLMDGLSDIPVRHRISCFENAVFIQIKYPPQLCGTDDANYVHIELAAHIFSLTTSDMTDIADEDGELYEDEDGHSLVSLEWLIDTYEDRLCQLVNYEKLSFKTDGQGEISIIIERKLE</sequence>
<protein>
    <submittedName>
        <fullName evidence="1">Uncharacterized protein</fullName>
    </submittedName>
</protein>
<comment type="caution">
    <text evidence="1">The sequence shown here is derived from an EMBL/GenBank/DDBJ whole genome shotgun (WGS) entry which is preliminary data.</text>
</comment>
<reference evidence="1 2" key="1">
    <citation type="journal article" date="2019" name="Nat. Med.">
        <title>A library of human gut bacterial isolates paired with longitudinal multiomics data enables mechanistic microbiome research.</title>
        <authorList>
            <person name="Poyet M."/>
            <person name="Groussin M."/>
            <person name="Gibbons S.M."/>
            <person name="Avila-Pacheco J."/>
            <person name="Jiang X."/>
            <person name="Kearney S.M."/>
            <person name="Perrotta A.R."/>
            <person name="Berdy B."/>
            <person name="Zhao S."/>
            <person name="Lieberman T.D."/>
            <person name="Swanson P.K."/>
            <person name="Smith M."/>
            <person name="Roesemann S."/>
            <person name="Alexander J.E."/>
            <person name="Rich S.A."/>
            <person name="Livny J."/>
            <person name="Vlamakis H."/>
            <person name="Clish C."/>
            <person name="Bullock K."/>
            <person name="Deik A."/>
            <person name="Scott J."/>
            <person name="Pierce K.A."/>
            <person name="Xavier R.J."/>
            <person name="Alm E.J."/>
        </authorList>
    </citation>
    <scope>NUCLEOTIDE SEQUENCE [LARGE SCALE GENOMIC DNA]</scope>
    <source>
        <strain evidence="1 2">BIOML-A162</strain>
    </source>
</reference>
<organism evidence="1 2">
    <name type="scientific">Bacteroides thetaiotaomicron</name>
    <dbReference type="NCBI Taxonomy" id="818"/>
    <lineage>
        <taxon>Bacteria</taxon>
        <taxon>Pseudomonadati</taxon>
        <taxon>Bacteroidota</taxon>
        <taxon>Bacteroidia</taxon>
        <taxon>Bacteroidales</taxon>
        <taxon>Bacteroidaceae</taxon>
        <taxon>Bacteroides</taxon>
    </lineage>
</organism>
<evidence type="ECO:0000313" key="2">
    <source>
        <dbReference type="Proteomes" id="UP000436858"/>
    </source>
</evidence>
<gene>
    <name evidence="1" type="ORF">GAN91_26575</name>
</gene>
<dbReference type="AlphaFoldDB" id="A0A0P0EPS3"/>
<accession>A0A0P0EPS3</accession>
<proteinExistence type="predicted"/>
<name>A0A0P0EPS3_BACT4</name>
<dbReference type="KEGG" id="btho:Btheta7330_01375"/>
<dbReference type="EMBL" id="WCRY01000050">
    <property type="protein sequence ID" value="KAB4470247.1"/>
    <property type="molecule type" value="Genomic_DNA"/>
</dbReference>
<dbReference type="RefSeq" id="WP_062694726.1">
    <property type="nucleotide sequence ID" value="NZ_CAXSNJ010000021.1"/>
</dbReference>
<dbReference type="Proteomes" id="UP000436858">
    <property type="component" value="Unassembled WGS sequence"/>
</dbReference>